<gene>
    <name evidence="1" type="ORF">M0D43_21125</name>
</gene>
<sequence length="107" mass="12094">MSEITSPSRQILLLSNCFADEGLAIDAAKLGLEQQGECQNCRNPDEKKLTLNHLRWPWRAFLCQLSVDIFWMMRESAGLSGGITARLWSPAVIGRFCSGLSWLFSRF</sequence>
<accession>A0A9Q9IZ17</accession>
<dbReference type="AlphaFoldDB" id="A0A9Q9IZ17"/>
<dbReference type="GeneID" id="75153913"/>
<evidence type="ECO:0000313" key="2">
    <source>
        <dbReference type="Proteomes" id="UP001058381"/>
    </source>
</evidence>
<protein>
    <submittedName>
        <fullName evidence="1">Uncharacterized protein</fullName>
    </submittedName>
</protein>
<name>A0A9Q9IZ17_9XANT</name>
<dbReference type="EMBL" id="CP096142">
    <property type="protein sequence ID" value="UXA65344.1"/>
    <property type="molecule type" value="Genomic_DNA"/>
</dbReference>
<proteinExistence type="predicted"/>
<dbReference type="RefSeq" id="WP_252162898.1">
    <property type="nucleotide sequence ID" value="NZ_CP094827.1"/>
</dbReference>
<dbReference type="Proteomes" id="UP001058381">
    <property type="component" value="Chromosome"/>
</dbReference>
<reference evidence="1" key="1">
    <citation type="submission" date="2022-04" db="EMBL/GenBank/DDBJ databases">
        <title>Xanthomonas prunicola pv. tritici, a pathogen causing a previously unreported foliar disease of wheat.</title>
        <authorList>
            <person name="Clavijo F."/>
            <person name="Curland R.D."/>
            <person name="Dill-Macky R."/>
            <person name="Pereyra S."/>
            <person name="Roman-Reyna V."/>
            <person name="Siri M.I."/>
        </authorList>
    </citation>
    <scope>NUCLEOTIDE SEQUENCE</scope>
    <source>
        <strain evidence="1">CIX249</strain>
    </source>
</reference>
<organism evidence="1 2">
    <name type="scientific">Xanthomonas prunicola</name>
    <dbReference type="NCBI Taxonomy" id="2053930"/>
    <lineage>
        <taxon>Bacteria</taxon>
        <taxon>Pseudomonadati</taxon>
        <taxon>Pseudomonadota</taxon>
        <taxon>Gammaproteobacteria</taxon>
        <taxon>Lysobacterales</taxon>
        <taxon>Lysobacteraceae</taxon>
        <taxon>Xanthomonas</taxon>
    </lineage>
</organism>
<evidence type="ECO:0000313" key="1">
    <source>
        <dbReference type="EMBL" id="UXA65344.1"/>
    </source>
</evidence>